<dbReference type="RefSeq" id="WP_006546852.1">
    <property type="nucleotide sequence ID" value="NZ_DS999543.1"/>
</dbReference>
<keyword evidence="2" id="KW-1185">Reference proteome</keyword>
<dbReference type="EMBL" id="ACFG01000030">
    <property type="protein sequence ID" value="EEH64061.1"/>
    <property type="molecule type" value="Genomic_DNA"/>
</dbReference>
<sequence>MNVRDLTKIETLEELRDITLTVDENEVLEDSFLSEQLTRLGVKKFIMVILFRVYEDISHGTISV</sequence>
<evidence type="ECO:0000313" key="2">
    <source>
        <dbReference type="Proteomes" id="UP000010301"/>
    </source>
</evidence>
<dbReference type="AlphaFoldDB" id="C0W0K2"/>
<dbReference type="STRING" id="525245.HMPREF0044_1080"/>
<evidence type="ECO:0000313" key="1">
    <source>
        <dbReference type="EMBL" id="EEH64061.1"/>
    </source>
</evidence>
<gene>
    <name evidence="1" type="ORF">HMPREF0044_1080</name>
</gene>
<comment type="caution">
    <text evidence="1">The sequence shown here is derived from an EMBL/GenBank/DDBJ whole genome shotgun (WGS) entry which is preliminary data.</text>
</comment>
<accession>C0W0K2</accession>
<name>C0W0K2_9ACTO</name>
<proteinExistence type="predicted"/>
<protein>
    <submittedName>
        <fullName evidence="1">Uncharacterized protein</fullName>
    </submittedName>
</protein>
<organism evidence="1 2">
    <name type="scientific">Gleimia coleocanis DSM 15436</name>
    <dbReference type="NCBI Taxonomy" id="525245"/>
    <lineage>
        <taxon>Bacteria</taxon>
        <taxon>Bacillati</taxon>
        <taxon>Actinomycetota</taxon>
        <taxon>Actinomycetes</taxon>
        <taxon>Actinomycetales</taxon>
        <taxon>Actinomycetaceae</taxon>
        <taxon>Gleimia</taxon>
    </lineage>
</organism>
<reference evidence="1 2" key="1">
    <citation type="submission" date="2009-01" db="EMBL/GenBank/DDBJ databases">
        <authorList>
            <person name="Qin X."/>
            <person name="Bachman B."/>
            <person name="Battles P."/>
            <person name="Bell A."/>
            <person name="Bess C."/>
            <person name="Bickham C."/>
            <person name="Chaboub L."/>
            <person name="Chen D."/>
            <person name="Coyle M."/>
            <person name="Deiros D.R."/>
            <person name="Dinh H."/>
            <person name="Forbes L."/>
            <person name="Fowler G."/>
            <person name="Francisco L."/>
            <person name="Fu Q."/>
            <person name="Gubbala S."/>
            <person name="Hale W."/>
            <person name="Han Y."/>
            <person name="Hemphill L."/>
            <person name="Highlander S.K."/>
            <person name="Hirani K."/>
            <person name="Hogues M."/>
            <person name="Jackson L."/>
            <person name="Jakkamsetti A."/>
            <person name="Javaid M."/>
            <person name="Jiang H."/>
            <person name="Korchina V."/>
            <person name="Kovar C."/>
            <person name="Lara F."/>
            <person name="Lee S."/>
            <person name="Mata R."/>
            <person name="Mathew T."/>
            <person name="Moen C."/>
            <person name="Morales K."/>
            <person name="Munidasa M."/>
            <person name="Nazareth L."/>
            <person name="Ngo R."/>
            <person name="Nguyen L."/>
            <person name="Okwuonu G."/>
            <person name="Ongeri F."/>
            <person name="Patil S."/>
            <person name="Petrosino J."/>
            <person name="Pham C."/>
            <person name="Pham P."/>
            <person name="Pu L.-L."/>
            <person name="Puazo M."/>
            <person name="Raj R."/>
            <person name="Reid J."/>
            <person name="Rouhana J."/>
            <person name="Saada N."/>
            <person name="Shang Y."/>
            <person name="Simmons D."/>
            <person name="Thornton R."/>
            <person name="Warren J."/>
            <person name="Weissenberger G."/>
            <person name="Zhang J."/>
            <person name="Zhang L."/>
            <person name="Zhou C."/>
            <person name="Zhu D."/>
            <person name="Muzny D."/>
            <person name="Worley K."/>
            <person name="Gibbs R."/>
        </authorList>
    </citation>
    <scope>NUCLEOTIDE SEQUENCE [LARGE SCALE GENOMIC DNA]</scope>
    <source>
        <strain evidence="1 2">DSM 15436</strain>
    </source>
</reference>
<dbReference type="HOGENOM" id="CLU_2857510_0_0_11"/>
<dbReference type="Proteomes" id="UP000010301">
    <property type="component" value="Unassembled WGS sequence"/>
</dbReference>